<accession>A0ABW3DGI9</accession>
<evidence type="ECO:0000313" key="4">
    <source>
        <dbReference type="EMBL" id="MFD0882986.1"/>
    </source>
</evidence>
<evidence type="ECO:0000259" key="3">
    <source>
        <dbReference type="PROSITE" id="PS51782"/>
    </source>
</evidence>
<dbReference type="CDD" id="cd00118">
    <property type="entry name" value="LysM"/>
    <property type="match status" value="1"/>
</dbReference>
<evidence type="ECO:0000256" key="2">
    <source>
        <dbReference type="SAM" id="Phobius"/>
    </source>
</evidence>
<gene>
    <name evidence="4" type="ORF">ACFQ08_00175</name>
</gene>
<protein>
    <submittedName>
        <fullName evidence="4">BTAD domain-containing putative transcriptional regulator</fullName>
    </submittedName>
</protein>
<dbReference type="SMART" id="SM00257">
    <property type="entry name" value="LysM"/>
    <property type="match status" value="1"/>
</dbReference>
<reference evidence="5" key="1">
    <citation type="journal article" date="2019" name="Int. J. Syst. Evol. Microbiol.">
        <title>The Global Catalogue of Microorganisms (GCM) 10K type strain sequencing project: providing services to taxonomists for standard genome sequencing and annotation.</title>
        <authorList>
            <consortium name="The Broad Institute Genomics Platform"/>
            <consortium name="The Broad Institute Genome Sequencing Center for Infectious Disease"/>
            <person name="Wu L."/>
            <person name="Ma J."/>
        </authorList>
    </citation>
    <scope>NUCLEOTIDE SEQUENCE [LARGE SCALE GENOMIC DNA]</scope>
    <source>
        <strain evidence="5">CCUG 62974</strain>
    </source>
</reference>
<dbReference type="Gene3D" id="3.10.350.10">
    <property type="entry name" value="LysM domain"/>
    <property type="match status" value="1"/>
</dbReference>
<dbReference type="SMART" id="SM01043">
    <property type="entry name" value="BTAD"/>
    <property type="match status" value="1"/>
</dbReference>
<dbReference type="Gene3D" id="1.10.10.10">
    <property type="entry name" value="Winged helix-like DNA-binding domain superfamily/Winged helix DNA-binding domain"/>
    <property type="match status" value="1"/>
</dbReference>
<dbReference type="Pfam" id="PF03704">
    <property type="entry name" value="BTAD"/>
    <property type="match status" value="1"/>
</dbReference>
<feature type="compositionally biased region" description="Low complexity" evidence="1">
    <location>
        <begin position="237"/>
        <end position="260"/>
    </location>
</feature>
<dbReference type="InterPro" id="IPR011990">
    <property type="entry name" value="TPR-like_helical_dom_sf"/>
</dbReference>
<dbReference type="PROSITE" id="PS51782">
    <property type="entry name" value="LYSM"/>
    <property type="match status" value="1"/>
</dbReference>
<dbReference type="InterPro" id="IPR018392">
    <property type="entry name" value="LysM"/>
</dbReference>
<dbReference type="Pfam" id="PF01476">
    <property type="entry name" value="LysM"/>
    <property type="match status" value="1"/>
</dbReference>
<comment type="caution">
    <text evidence="4">The sequence shown here is derived from an EMBL/GenBank/DDBJ whole genome shotgun (WGS) entry which is preliminary data.</text>
</comment>
<dbReference type="InterPro" id="IPR036779">
    <property type="entry name" value="LysM_dom_sf"/>
</dbReference>
<dbReference type="Gene3D" id="1.25.40.10">
    <property type="entry name" value="Tetratricopeptide repeat domain"/>
    <property type="match status" value="1"/>
</dbReference>
<keyword evidence="5" id="KW-1185">Reference proteome</keyword>
<evidence type="ECO:0000256" key="1">
    <source>
        <dbReference type="SAM" id="MobiDB-lite"/>
    </source>
</evidence>
<keyword evidence="2" id="KW-0472">Membrane</keyword>
<keyword evidence="2" id="KW-0812">Transmembrane</keyword>
<sequence length="826" mass="90011">MNGLLRVAGRVVRMLAVTSLLLVIEVGVPTMLVRFAGWPLPERVPSWGDIENVLVSPIPEEMLLKVLACPLWLLWAAFTVSLLTETVAAIRGVQIHVPMLGPMQALAAGLIGSLVIVVLPIDARSLFAPVELSAAPVAAVVHEPSRADLTPEIVDRVHVVRSGDTLWKIATRKLGSPQRWGRIWKLNAHKVQADGQVFTDPDLINPGWRLRMPSSRAAAHKTPPAPQPSRPDTPIRPQASEPSLASSAPSPTVSSRPSSPVFTVEVPSGGVVSMAFAAGLSTAYAASRFHRRRRRVPPSASAEITIEPEPEPPPVVKAMRNAHLRTYADRQKEPPSDADLIRGSFSIDVPDELVVGRRKDQTGVDIQLAGLNLGLTGPGADDAIRVIVLDLLRQADRFRVEVILSAPDAQRLFAVSAEELKMVAKAVPGLIVTRSSDAAVDRFVGTHFTRNRMLVERGASSIETLRREDPGEVLPAVLLVTSVPDELFDQGVAEILMSADRSGVGALLKGNWPTGTTCDVREDGRVGSAEGPKAASFEGSSFFRLPVRDAADCLRQLADAHEDHAEADEEAFAGLGDPAWDGPELVRLSVLGRPVVQVIGRSGTVPLTGLQLQLFVFLALHPNGATRDEICAALWPEKAVDVGVHDPLRHLRDALRSATGYVDTGRRDAPFVKAHGRTYRIDSNLVSVDLWDFQNAISAARTANDKAARIIALSQAAQLCRGVLAEGLTCEWIDERRSPQTRIQADVLSQLAELQERDDPEAALDVLERIIVLNPDPEETWRRIIRLQLRLNRRDQARNTAALLRERLQELGVRPTRETERLFSEL</sequence>
<dbReference type="EMBL" id="JBHTHX010000001">
    <property type="protein sequence ID" value="MFD0882986.1"/>
    <property type="molecule type" value="Genomic_DNA"/>
</dbReference>
<feature type="transmembrane region" description="Helical" evidence="2">
    <location>
        <begin position="105"/>
        <end position="123"/>
    </location>
</feature>
<organism evidence="4 5">
    <name type="scientific">Streptosporangium algeriense</name>
    <dbReference type="NCBI Taxonomy" id="1682748"/>
    <lineage>
        <taxon>Bacteria</taxon>
        <taxon>Bacillati</taxon>
        <taxon>Actinomycetota</taxon>
        <taxon>Actinomycetes</taxon>
        <taxon>Streptosporangiales</taxon>
        <taxon>Streptosporangiaceae</taxon>
        <taxon>Streptosporangium</taxon>
    </lineage>
</organism>
<keyword evidence="2" id="KW-1133">Transmembrane helix</keyword>
<name>A0ABW3DGI9_9ACTN</name>
<evidence type="ECO:0000313" key="5">
    <source>
        <dbReference type="Proteomes" id="UP001597024"/>
    </source>
</evidence>
<feature type="domain" description="LysM" evidence="3">
    <location>
        <begin position="156"/>
        <end position="212"/>
    </location>
</feature>
<dbReference type="Proteomes" id="UP001597024">
    <property type="component" value="Unassembled WGS sequence"/>
</dbReference>
<dbReference type="InterPro" id="IPR036388">
    <property type="entry name" value="WH-like_DNA-bd_sf"/>
</dbReference>
<dbReference type="PANTHER" id="PTHR35807">
    <property type="entry name" value="TRANSCRIPTIONAL REGULATOR REDD-RELATED"/>
    <property type="match status" value="1"/>
</dbReference>
<dbReference type="InterPro" id="IPR005158">
    <property type="entry name" value="BTAD"/>
</dbReference>
<feature type="transmembrane region" description="Helical" evidence="2">
    <location>
        <begin position="12"/>
        <end position="37"/>
    </location>
</feature>
<dbReference type="SUPFAM" id="SSF48452">
    <property type="entry name" value="TPR-like"/>
    <property type="match status" value="1"/>
</dbReference>
<feature type="transmembrane region" description="Helical" evidence="2">
    <location>
        <begin position="72"/>
        <end position="93"/>
    </location>
</feature>
<feature type="region of interest" description="Disordered" evidence="1">
    <location>
        <begin position="215"/>
        <end position="260"/>
    </location>
</feature>
<dbReference type="InterPro" id="IPR051677">
    <property type="entry name" value="AfsR-DnrI-RedD_regulator"/>
</dbReference>
<proteinExistence type="predicted"/>